<dbReference type="CDD" id="cd01300">
    <property type="entry name" value="YtcJ_like"/>
    <property type="match status" value="1"/>
</dbReference>
<dbReference type="Gene3D" id="2.30.40.10">
    <property type="entry name" value="Urease, subunit C, domain 1"/>
    <property type="match status" value="1"/>
</dbReference>
<dbReference type="SUPFAM" id="SSF51556">
    <property type="entry name" value="Metallo-dependent hydrolases"/>
    <property type="match status" value="1"/>
</dbReference>
<dbReference type="GO" id="GO:0016810">
    <property type="term" value="F:hydrolase activity, acting on carbon-nitrogen (but not peptide) bonds"/>
    <property type="evidence" value="ECO:0007669"/>
    <property type="project" value="InterPro"/>
</dbReference>
<dbReference type="SUPFAM" id="SSF51338">
    <property type="entry name" value="Composite domain of metallo-dependent hydrolases"/>
    <property type="match status" value="1"/>
</dbReference>
<evidence type="ECO:0000259" key="1">
    <source>
        <dbReference type="Pfam" id="PF07969"/>
    </source>
</evidence>
<gene>
    <name evidence="2" type="ORF">CHT98_13330</name>
</gene>
<comment type="caution">
    <text evidence="2">The sequence shown here is derived from an EMBL/GenBank/DDBJ whole genome shotgun (WGS) entry which is preliminary data.</text>
</comment>
<geneLocation type="plasmid" evidence="2">
    <name>unnamed</name>
</geneLocation>
<sequence>MLRNARAITFDPARPRASAVALAGDRILAVGGEEVAALATASTEVIDLGGATLIPGFNDAHAHMEREGLKRLRPSLAGARSVGDILERVRAVAAETPPGQWIVTMPIGTPPFFFDGTATLAEGRPPDRHELDRAAPDHPVHIPGLFGNWGKPPGHSVLNSRALALNGITAATAPTCSGVEILKDADGEPTGVIVERNSRPTVEFDLLPAVPRFGFAERLEGVRLSQRLYNAQGTTSVYEGHGSAPQTISVYRRLWELGELTVRVGLVVSPSWADIAEGRRAMRDWLAHARGAGLGDPWLRLSGVHIAYGGDPAVACCARANLPDTGWSGFVEQALTPADFREACFLAAEHDLRLHTIVSDKLHEVVPVLEAVNERHRLAGRRWVIEHIGRARLADLEALKRLDVLVTTIPTYFLWKGGAAYLDEPDGGDLVVPHAHLLRLGIPTAIATDNIPYDPFFTLWTVCNRRERTSGRVIGPDQRLDAETALRLFTVAGAALTFDEGWKGPLRPGFAADLAVLSEDPTAIDPDRLRDLRCRLTIAGGRIVHREGV</sequence>
<dbReference type="InterPro" id="IPR033932">
    <property type="entry name" value="YtcJ-like"/>
</dbReference>
<evidence type="ECO:0000313" key="3">
    <source>
        <dbReference type="Proteomes" id="UP000215367"/>
    </source>
</evidence>
<keyword evidence="2" id="KW-0378">Hydrolase</keyword>
<protein>
    <submittedName>
        <fullName evidence="2">Metal-dependent hydrolase</fullName>
    </submittedName>
</protein>
<dbReference type="Gene3D" id="3.10.310.70">
    <property type="match status" value="1"/>
</dbReference>
<dbReference type="PANTHER" id="PTHR22642:SF2">
    <property type="entry name" value="PROTEIN LONG AFTER FAR-RED 3"/>
    <property type="match status" value="1"/>
</dbReference>
<dbReference type="InterPro" id="IPR032466">
    <property type="entry name" value="Metal_Hydrolase"/>
</dbReference>
<reference evidence="2 3" key="1">
    <citation type="submission" date="2017-07" db="EMBL/GenBank/DDBJ databases">
        <title>Whole genome sequence of Azospirillum brasilense 2A1, a potential biofertilizer strain.</title>
        <authorList>
            <person name="Fontana C.A."/>
            <person name="Toffoli L.M."/>
            <person name="Salazar S.M."/>
            <person name="Puglisi E."/>
            <person name="Pedraza R."/>
            <person name="Bassi D."/>
            <person name="Cocconcelli P.S."/>
        </authorList>
    </citation>
    <scope>NUCLEOTIDE SEQUENCE [LARGE SCALE GENOMIC DNA]</scope>
    <source>
        <strain evidence="2 3">2A1</strain>
        <plasmid evidence="2">unnamed</plasmid>
    </source>
</reference>
<accession>A0A235HEE8</accession>
<dbReference type="Pfam" id="PF07969">
    <property type="entry name" value="Amidohydro_3"/>
    <property type="match status" value="1"/>
</dbReference>
<dbReference type="Gene3D" id="3.20.20.140">
    <property type="entry name" value="Metal-dependent hydrolases"/>
    <property type="match status" value="1"/>
</dbReference>
<dbReference type="InterPro" id="IPR013108">
    <property type="entry name" value="Amidohydro_3"/>
</dbReference>
<dbReference type="EMBL" id="NOWT01000011">
    <property type="protein sequence ID" value="OYD83887.1"/>
    <property type="molecule type" value="Genomic_DNA"/>
</dbReference>
<dbReference type="AlphaFoldDB" id="A0A235HEE8"/>
<dbReference type="Proteomes" id="UP000215367">
    <property type="component" value="Unassembled WGS sequence"/>
</dbReference>
<keyword evidence="2" id="KW-0614">Plasmid</keyword>
<name>A0A235HEE8_AZOBR</name>
<organism evidence="2 3">
    <name type="scientific">Azospirillum brasilense</name>
    <dbReference type="NCBI Taxonomy" id="192"/>
    <lineage>
        <taxon>Bacteria</taxon>
        <taxon>Pseudomonadati</taxon>
        <taxon>Pseudomonadota</taxon>
        <taxon>Alphaproteobacteria</taxon>
        <taxon>Rhodospirillales</taxon>
        <taxon>Azospirillaceae</taxon>
        <taxon>Azospirillum</taxon>
    </lineage>
</organism>
<feature type="domain" description="Amidohydrolase 3" evidence="1">
    <location>
        <begin position="44"/>
        <end position="545"/>
    </location>
</feature>
<evidence type="ECO:0000313" key="2">
    <source>
        <dbReference type="EMBL" id="OYD83887.1"/>
    </source>
</evidence>
<dbReference type="InterPro" id="IPR011059">
    <property type="entry name" value="Metal-dep_hydrolase_composite"/>
</dbReference>
<proteinExistence type="predicted"/>
<dbReference type="PANTHER" id="PTHR22642">
    <property type="entry name" value="IMIDAZOLONEPROPIONASE"/>
    <property type="match status" value="1"/>
</dbReference>